<keyword evidence="5 6" id="KW-0249">Electron transport</keyword>
<keyword evidence="2 6" id="KW-0597">Phosphoprotein</keyword>
<evidence type="ECO:0000313" key="9">
    <source>
        <dbReference type="EMBL" id="AKB27299.1"/>
    </source>
</evidence>
<keyword evidence="6 7" id="KW-0472">Membrane</keyword>
<keyword evidence="6 7" id="KW-1133">Transmembrane helix</keyword>
<keyword evidence="3 6" id="KW-0285">Flavoprotein</keyword>
<dbReference type="SMART" id="SM00900">
    <property type="entry name" value="FMN_bind"/>
    <property type="match status" value="1"/>
</dbReference>
<dbReference type="AlphaFoldDB" id="A0A0E3P1V8"/>
<dbReference type="EMBL" id="CP009506">
    <property type="protein sequence ID" value="AKB27299.1"/>
    <property type="molecule type" value="Genomic_DNA"/>
</dbReference>
<dbReference type="HOGENOM" id="CLU_077882_2_2_2"/>
<dbReference type="GO" id="GO:0010181">
    <property type="term" value="F:FMN binding"/>
    <property type="evidence" value="ECO:0007669"/>
    <property type="project" value="InterPro"/>
</dbReference>
<keyword evidence="6 7" id="KW-0812">Transmembrane</keyword>
<name>A0A0E3P1V8_9EURY</name>
<dbReference type="KEGG" id="msw:MSSIT_0580"/>
<dbReference type="GO" id="GO:0005886">
    <property type="term" value="C:plasma membrane"/>
    <property type="evidence" value="ECO:0007669"/>
    <property type="project" value="UniProtKB-SubCell"/>
</dbReference>
<dbReference type="GeneID" id="24859353"/>
<sequence>MSDGKEVMKVIVTIVVISAVAAALLALTYTPTQEQLKLLHAEQQKEAMKAILPQASDFEEVAGSEVDDDGNPVVLYYRGVDSSGNVVGYVVERNQVGAQGMIQLLAGISSDFSTITGFQVMKHSETPGLGALITTPEFQGQFVDLPVADTSLTKNGGQVDSISGATISSQAVVDALHSAVDYVSAQEG</sequence>
<feature type="modified residue" description="FMN phosphoryl threonine" evidence="6">
    <location>
        <position position="166"/>
    </location>
</feature>
<evidence type="ECO:0000256" key="3">
    <source>
        <dbReference type="ARBA" id="ARBA00022630"/>
    </source>
</evidence>
<dbReference type="NCBIfam" id="NF041840">
    <property type="entry name" value="rnfG_Methano"/>
    <property type="match status" value="1"/>
</dbReference>
<keyword evidence="6" id="KW-1278">Translocase</keyword>
<comment type="cofactor">
    <cofactor evidence="6">
        <name>FMN</name>
        <dbReference type="ChEBI" id="CHEBI:58210"/>
    </cofactor>
</comment>
<dbReference type="RefSeq" id="WP_048169918.1">
    <property type="nucleotide sequence ID" value="NZ_CP009506.1"/>
</dbReference>
<feature type="domain" description="FMN-binding" evidence="8">
    <location>
        <begin position="97"/>
        <end position="183"/>
    </location>
</feature>
<keyword evidence="1 6" id="KW-0813">Transport</keyword>
<evidence type="ECO:0000256" key="7">
    <source>
        <dbReference type="SAM" id="Phobius"/>
    </source>
</evidence>
<accession>A0A0E3P1V8</accession>
<comment type="similarity">
    <text evidence="6">Belongs to the RnfG family.</text>
</comment>
<evidence type="ECO:0000259" key="8">
    <source>
        <dbReference type="SMART" id="SM00900"/>
    </source>
</evidence>
<reference evidence="9 10" key="1">
    <citation type="submission" date="2014-07" db="EMBL/GenBank/DDBJ databases">
        <title>Methanogenic archaea and the global carbon cycle.</title>
        <authorList>
            <person name="Henriksen J.R."/>
            <person name="Luke J."/>
            <person name="Reinhart S."/>
            <person name="Benedict M.N."/>
            <person name="Youngblut N.D."/>
            <person name="Metcalf M.E."/>
            <person name="Whitaker R.J."/>
            <person name="Metcalf W.W."/>
        </authorList>
    </citation>
    <scope>NUCLEOTIDE SEQUENCE [LARGE SCALE GENOMIC DNA]</scope>
    <source>
        <strain evidence="9 10">T4/M</strain>
    </source>
</reference>
<comment type="subcellular location">
    <subcellularLocation>
        <location evidence="6">Cell membrane</location>
        <topology evidence="6">Single-pass membrane protein</topology>
    </subcellularLocation>
</comment>
<evidence type="ECO:0000256" key="1">
    <source>
        <dbReference type="ARBA" id="ARBA00022448"/>
    </source>
</evidence>
<protein>
    <recommendedName>
        <fullName evidence="6">Ion-translocating oxidoreductase complex subunit G</fullName>
        <ecNumber evidence="6">7.-.-.-</ecNumber>
    </recommendedName>
    <alternativeName>
        <fullName evidence="6">Rnf electron transport complex subunit G</fullName>
    </alternativeName>
</protein>
<dbReference type="GeneID" id="41604518"/>
<keyword evidence="6" id="KW-1003">Cell membrane</keyword>
<evidence type="ECO:0000313" key="10">
    <source>
        <dbReference type="Proteomes" id="UP000033111"/>
    </source>
</evidence>
<feature type="transmembrane region" description="Helical" evidence="7">
    <location>
        <begin position="7"/>
        <end position="29"/>
    </location>
</feature>
<evidence type="ECO:0000256" key="5">
    <source>
        <dbReference type="ARBA" id="ARBA00022982"/>
    </source>
</evidence>
<gene>
    <name evidence="6" type="primary">rnfG</name>
    <name evidence="9" type="ORF">MSSIT_0580</name>
</gene>
<dbReference type="NCBIfam" id="TIGR01947">
    <property type="entry name" value="rnfG"/>
    <property type="match status" value="1"/>
</dbReference>
<evidence type="ECO:0000256" key="4">
    <source>
        <dbReference type="ARBA" id="ARBA00022643"/>
    </source>
</evidence>
<dbReference type="EC" id="7.-.-.-" evidence="6"/>
<dbReference type="HAMAP" id="MF_00479">
    <property type="entry name" value="RsxG_RnfG"/>
    <property type="match status" value="1"/>
</dbReference>
<evidence type="ECO:0000256" key="6">
    <source>
        <dbReference type="HAMAP-Rule" id="MF_00479"/>
    </source>
</evidence>
<dbReference type="PANTHER" id="PTHR36118:SF1">
    <property type="entry name" value="ION-TRANSLOCATING OXIDOREDUCTASE COMPLEX SUBUNIT G"/>
    <property type="match status" value="1"/>
</dbReference>
<dbReference type="InterPro" id="IPR007329">
    <property type="entry name" value="FMN-bd"/>
</dbReference>
<comment type="subunit">
    <text evidence="6">The Rnf complex is probably composed of eight subunits, including RnfA, RnfB, RnfC, RnfD, RnfE and RnfG.</text>
</comment>
<comment type="function">
    <text evidence="6">Part of a membrane-bound complex that couples electron transfer with translocation of ions across the membrane.</text>
</comment>
<dbReference type="PIRSF" id="PIRSF006091">
    <property type="entry name" value="E_trnsport_RnfG"/>
    <property type="match status" value="1"/>
</dbReference>
<keyword evidence="4 6" id="KW-0288">FMN</keyword>
<dbReference type="Pfam" id="PF04205">
    <property type="entry name" value="FMN_bind"/>
    <property type="match status" value="1"/>
</dbReference>
<dbReference type="InterPro" id="IPR010209">
    <property type="entry name" value="Ion_transpt_RnfG/RsxG"/>
</dbReference>
<dbReference type="InterPro" id="IPR049687">
    <property type="entry name" value="Ion_transpt_RnfG_Methano"/>
</dbReference>
<keyword evidence="10" id="KW-1185">Reference proteome</keyword>
<organism evidence="9 10">
    <name type="scientific">Methanosarcina siciliae T4/M</name>
    <dbReference type="NCBI Taxonomy" id="1434120"/>
    <lineage>
        <taxon>Archaea</taxon>
        <taxon>Methanobacteriati</taxon>
        <taxon>Methanobacteriota</taxon>
        <taxon>Stenosarchaea group</taxon>
        <taxon>Methanomicrobia</taxon>
        <taxon>Methanosarcinales</taxon>
        <taxon>Methanosarcinaceae</taxon>
        <taxon>Methanosarcina</taxon>
    </lineage>
</organism>
<dbReference type="Proteomes" id="UP000033111">
    <property type="component" value="Chromosome"/>
</dbReference>
<dbReference type="GO" id="GO:0022900">
    <property type="term" value="P:electron transport chain"/>
    <property type="evidence" value="ECO:0007669"/>
    <property type="project" value="UniProtKB-UniRule"/>
</dbReference>
<dbReference type="OrthoDB" id="125674at2157"/>
<dbReference type="PATRIC" id="fig|1434120.4.peg.747"/>
<evidence type="ECO:0000256" key="2">
    <source>
        <dbReference type="ARBA" id="ARBA00022553"/>
    </source>
</evidence>
<proteinExistence type="inferred from homology"/>
<dbReference type="GO" id="GO:0009055">
    <property type="term" value="F:electron transfer activity"/>
    <property type="evidence" value="ECO:0007669"/>
    <property type="project" value="InterPro"/>
</dbReference>
<dbReference type="PANTHER" id="PTHR36118">
    <property type="entry name" value="ION-TRANSLOCATING OXIDOREDUCTASE COMPLEX SUBUNIT G"/>
    <property type="match status" value="1"/>
</dbReference>